<proteinExistence type="inferred from homology"/>
<feature type="region of interest" description="Disordered" evidence="12">
    <location>
        <begin position="892"/>
        <end position="925"/>
    </location>
</feature>
<comment type="subcellular location">
    <subcellularLocation>
        <location evidence="1">Cell projection</location>
        <location evidence="1">Cilium</location>
    </subcellularLocation>
    <subcellularLocation>
        <location evidence="2">Cytoplasm</location>
        <location evidence="2">Cytoskeleton</location>
    </subcellularLocation>
</comment>
<dbReference type="PRINTS" id="PR00380">
    <property type="entry name" value="KINESINHEAVY"/>
</dbReference>
<feature type="region of interest" description="Disordered" evidence="12">
    <location>
        <begin position="847"/>
        <end position="876"/>
    </location>
</feature>
<dbReference type="GO" id="GO:0005929">
    <property type="term" value="C:cilium"/>
    <property type="evidence" value="ECO:0007669"/>
    <property type="project" value="UniProtKB-SubCell"/>
</dbReference>
<protein>
    <recommendedName>
        <fullName evidence="13">Kinesin motor domain-containing protein</fullName>
    </recommendedName>
</protein>
<reference evidence="14 15" key="1">
    <citation type="submission" date="2020-08" db="EMBL/GenBank/DDBJ databases">
        <authorList>
            <person name="Koutsovoulos G."/>
            <person name="Danchin GJ E."/>
        </authorList>
    </citation>
    <scope>NUCLEOTIDE SEQUENCE [LARGE SCALE GENOMIC DNA]</scope>
</reference>
<keyword evidence="3" id="KW-0963">Cytoplasm</keyword>
<feature type="compositionally biased region" description="Polar residues" evidence="12">
    <location>
        <begin position="433"/>
        <end position="450"/>
    </location>
</feature>
<evidence type="ECO:0000256" key="8">
    <source>
        <dbReference type="ARBA" id="ARBA00023175"/>
    </source>
</evidence>
<feature type="region of interest" description="Disordered" evidence="12">
    <location>
        <begin position="425"/>
        <end position="450"/>
    </location>
</feature>
<dbReference type="FunFam" id="3.40.850.10:FF:000029">
    <property type="entry name" value="Kinesin-like protein KIF17"/>
    <property type="match status" value="1"/>
</dbReference>
<evidence type="ECO:0000259" key="13">
    <source>
        <dbReference type="PROSITE" id="PS50067"/>
    </source>
</evidence>
<keyword evidence="5 10" id="KW-0547">Nucleotide-binding</keyword>
<feature type="domain" description="Kinesin motor" evidence="13">
    <location>
        <begin position="54"/>
        <end position="392"/>
    </location>
</feature>
<keyword evidence="9" id="KW-0206">Cytoskeleton</keyword>
<feature type="region of interest" description="Disordered" evidence="12">
    <location>
        <begin position="1"/>
        <end position="50"/>
    </location>
</feature>
<dbReference type="PANTHER" id="PTHR47969">
    <property type="entry name" value="CHROMOSOME-ASSOCIATED KINESIN KIF4A-RELATED"/>
    <property type="match status" value="1"/>
</dbReference>
<dbReference type="EMBL" id="CAJEWN010000286">
    <property type="protein sequence ID" value="CAD2176918.1"/>
    <property type="molecule type" value="Genomic_DNA"/>
</dbReference>
<evidence type="ECO:0000256" key="1">
    <source>
        <dbReference type="ARBA" id="ARBA00004138"/>
    </source>
</evidence>
<evidence type="ECO:0000256" key="6">
    <source>
        <dbReference type="ARBA" id="ARBA00022840"/>
    </source>
</evidence>
<feature type="compositionally biased region" description="Low complexity" evidence="12">
    <location>
        <begin position="28"/>
        <end position="50"/>
    </location>
</feature>
<evidence type="ECO:0000256" key="9">
    <source>
        <dbReference type="ARBA" id="ARBA00023212"/>
    </source>
</evidence>
<dbReference type="Proteomes" id="UP000580250">
    <property type="component" value="Unassembled WGS sequence"/>
</dbReference>
<name>A0A6V7VR97_MELEN</name>
<sequence length="1050" mass="117009">MTVHRPNNVHSAVQRLNRPPSSTGRPKTTTASSTSLSVSQISSQSTSSSSGNECVKVVVRCRPLSSSEQAQGHNCCVNVDSKSGIIELTNPQCPDEPAKCFSFDSAFDLNSKQLDVYDEAVRPIVDSVLQGFNGTVFAYGQTGTGKTYTMEGPSGIGKNIASDQRGVIPNSIDQIFQHIAQSPPSLQYLVRASFLEIYQEEIRDLLDKSGGTGKRLELKERPDVGVYVRDLSSFVTQSVEEIEHVLKVGHSNRSVGRTNMNEHSSRSHAILVLTVESSEIGPDGQPHIRVGRLNLVDLAGSERQSKTGSEGQRFREATKINLSLSALGNVIAALTDQQSSHIPYRDSKLTRLLQDSLGGNSKTVMIANIGPASYNYEETLSTLRYSSRAKQIQNKPIINEDPKDALLREFQEEIARLKTLLEQKGTKRRQSRHNNNNDLILQNGSKMDTSTDLAEKEAEGIYREKQAKLEMERQRLLHNNHIIEEEKQRILSALTEREQELERERQEQLSLTAKIRQMQSKLLSGDGNLLDRTRKQETLLGQRRAELAEQRRREREVLQRLEIQELETAEIKQIFASLQQEVEAKRRKFQKLNNRLQQMRLELRDNELTNASERQNLEQTVLEMNKELALKWLIIDNFIPSNVVENIKEKAQFDDNEHQWIIREGPSNQQNFLMERRRSILVENEGGGLERLNLNNSPQQNFNSHLRTTMADSGLGSSNGCSSTQGPSDASSQEDGGVNSNDVVDFAEQSTSQHENAFISPARLLKRPMAFSGTTRPISNWEMVLLGKLKNQLTRSNSKQHSRYPPNIKMSQISKNGELPEFLIYDEVLRSCSQNLLTFQSLSPYGSQVNSNLEEQQRPPTRSGRTSKQPTPNSKIQRFVVDTSRIPIPTQRSVSRDNINNATTTLSRPMSAASRRRGSLARGSQSSLISSATLKLCNNAQNSQQTPENLLLNGHSNNNSKNLRARSVFSNNNNNLILNKNNEKGNNKRMAESASSASSSLEGKIGTTIVQRAPSSPAISGRIPIPLQPNYPKARGLVGGGIIGGGGSRK</sequence>
<keyword evidence="7 11" id="KW-0175">Coiled coil</keyword>
<feature type="region of interest" description="Disordered" evidence="12">
    <location>
        <begin position="974"/>
        <end position="999"/>
    </location>
</feature>
<dbReference type="InterPro" id="IPR027417">
    <property type="entry name" value="P-loop_NTPase"/>
</dbReference>
<dbReference type="GO" id="GO:0005524">
    <property type="term" value="F:ATP binding"/>
    <property type="evidence" value="ECO:0007669"/>
    <property type="project" value="UniProtKB-UniRule"/>
</dbReference>
<dbReference type="InterPro" id="IPR036961">
    <property type="entry name" value="Kinesin_motor_dom_sf"/>
</dbReference>
<dbReference type="GO" id="GO:0008017">
    <property type="term" value="F:microtubule binding"/>
    <property type="evidence" value="ECO:0007669"/>
    <property type="project" value="InterPro"/>
</dbReference>
<dbReference type="PROSITE" id="PS50067">
    <property type="entry name" value="KINESIN_MOTOR_2"/>
    <property type="match status" value="1"/>
</dbReference>
<evidence type="ECO:0000256" key="2">
    <source>
        <dbReference type="ARBA" id="ARBA00004245"/>
    </source>
</evidence>
<accession>A0A6V7VR97</accession>
<gene>
    <name evidence="14" type="ORF">MENT_LOCUS28758</name>
</gene>
<dbReference type="PROSITE" id="PS00411">
    <property type="entry name" value="KINESIN_MOTOR_1"/>
    <property type="match status" value="1"/>
</dbReference>
<dbReference type="PANTHER" id="PTHR47969:SF21">
    <property type="entry name" value="KINESIN-LIKE PROTEIN"/>
    <property type="match status" value="1"/>
</dbReference>
<feature type="compositionally biased region" description="Basic and acidic residues" evidence="12">
    <location>
        <begin position="981"/>
        <end position="991"/>
    </location>
</feature>
<dbReference type="Gene3D" id="3.40.850.10">
    <property type="entry name" value="Kinesin motor domain"/>
    <property type="match status" value="1"/>
</dbReference>
<dbReference type="InterPro" id="IPR027640">
    <property type="entry name" value="Kinesin-like_fam"/>
</dbReference>
<comment type="caution">
    <text evidence="14">The sequence shown here is derived from an EMBL/GenBank/DDBJ whole genome shotgun (WGS) entry which is preliminary data.</text>
</comment>
<evidence type="ECO:0000313" key="15">
    <source>
        <dbReference type="Proteomes" id="UP000580250"/>
    </source>
</evidence>
<feature type="compositionally biased region" description="Polar residues" evidence="12">
    <location>
        <begin position="892"/>
        <end position="908"/>
    </location>
</feature>
<evidence type="ECO:0000256" key="10">
    <source>
        <dbReference type="PROSITE-ProRule" id="PRU00283"/>
    </source>
</evidence>
<comment type="similarity">
    <text evidence="10">Belongs to the TRAFAC class myosin-kinesin ATPase superfamily. Kinesin family.</text>
</comment>
<dbReference type="GO" id="GO:0005874">
    <property type="term" value="C:microtubule"/>
    <property type="evidence" value="ECO:0007669"/>
    <property type="project" value="UniProtKB-KW"/>
</dbReference>
<evidence type="ECO:0000256" key="5">
    <source>
        <dbReference type="ARBA" id="ARBA00022741"/>
    </source>
</evidence>
<dbReference type="GO" id="GO:0007018">
    <property type="term" value="P:microtubule-based movement"/>
    <property type="evidence" value="ECO:0007669"/>
    <property type="project" value="InterPro"/>
</dbReference>
<keyword evidence="4" id="KW-0493">Microtubule</keyword>
<evidence type="ECO:0000256" key="4">
    <source>
        <dbReference type="ARBA" id="ARBA00022701"/>
    </source>
</evidence>
<dbReference type="Pfam" id="PF00225">
    <property type="entry name" value="Kinesin"/>
    <property type="match status" value="1"/>
</dbReference>
<dbReference type="OrthoDB" id="3176171at2759"/>
<evidence type="ECO:0000256" key="11">
    <source>
        <dbReference type="SAM" id="Coils"/>
    </source>
</evidence>
<dbReference type="AlphaFoldDB" id="A0A6V7VR97"/>
<evidence type="ECO:0000256" key="3">
    <source>
        <dbReference type="ARBA" id="ARBA00022490"/>
    </source>
</evidence>
<feature type="binding site" evidence="10">
    <location>
        <begin position="140"/>
        <end position="147"/>
    </location>
    <ligand>
        <name>ATP</name>
        <dbReference type="ChEBI" id="CHEBI:30616"/>
    </ligand>
</feature>
<feature type="coiled-coil region" evidence="11">
    <location>
        <begin position="466"/>
        <end position="609"/>
    </location>
</feature>
<dbReference type="SMART" id="SM00129">
    <property type="entry name" value="KISc"/>
    <property type="match status" value="1"/>
</dbReference>
<evidence type="ECO:0000256" key="12">
    <source>
        <dbReference type="SAM" id="MobiDB-lite"/>
    </source>
</evidence>
<keyword evidence="8 10" id="KW-0505">Motor protein</keyword>
<evidence type="ECO:0000256" key="7">
    <source>
        <dbReference type="ARBA" id="ARBA00023054"/>
    </source>
</evidence>
<organism evidence="14 15">
    <name type="scientific">Meloidogyne enterolobii</name>
    <name type="common">Root-knot nematode worm</name>
    <name type="synonym">Meloidogyne mayaguensis</name>
    <dbReference type="NCBI Taxonomy" id="390850"/>
    <lineage>
        <taxon>Eukaryota</taxon>
        <taxon>Metazoa</taxon>
        <taxon>Ecdysozoa</taxon>
        <taxon>Nematoda</taxon>
        <taxon>Chromadorea</taxon>
        <taxon>Rhabditida</taxon>
        <taxon>Tylenchina</taxon>
        <taxon>Tylenchomorpha</taxon>
        <taxon>Tylenchoidea</taxon>
        <taxon>Meloidogynidae</taxon>
        <taxon>Meloidogyninae</taxon>
        <taxon>Meloidogyne</taxon>
    </lineage>
</organism>
<evidence type="ECO:0000313" key="14">
    <source>
        <dbReference type="EMBL" id="CAD2176918.1"/>
    </source>
</evidence>
<dbReference type="SUPFAM" id="SSF52540">
    <property type="entry name" value="P-loop containing nucleoside triphosphate hydrolases"/>
    <property type="match status" value="1"/>
</dbReference>
<keyword evidence="6 10" id="KW-0067">ATP-binding</keyword>
<dbReference type="GO" id="GO:0003777">
    <property type="term" value="F:microtubule motor activity"/>
    <property type="evidence" value="ECO:0007669"/>
    <property type="project" value="InterPro"/>
</dbReference>
<dbReference type="InterPro" id="IPR019821">
    <property type="entry name" value="Kinesin_motor_CS"/>
</dbReference>
<feature type="region of interest" description="Disordered" evidence="12">
    <location>
        <begin position="709"/>
        <end position="741"/>
    </location>
</feature>
<dbReference type="InterPro" id="IPR001752">
    <property type="entry name" value="Kinesin_motor_dom"/>
</dbReference>